<dbReference type="AlphaFoldDB" id="R7ZN59"/>
<accession>R7ZN59</accession>
<organism evidence="1 2">
    <name type="scientific">Lunatimonas lonarensis</name>
    <dbReference type="NCBI Taxonomy" id="1232681"/>
    <lineage>
        <taxon>Bacteria</taxon>
        <taxon>Pseudomonadati</taxon>
        <taxon>Bacteroidota</taxon>
        <taxon>Cytophagia</taxon>
        <taxon>Cytophagales</taxon>
        <taxon>Cyclobacteriaceae</taxon>
    </lineage>
</organism>
<gene>
    <name evidence="1" type="ORF">ADIS_3916</name>
</gene>
<keyword evidence="2" id="KW-1185">Reference proteome</keyword>
<protein>
    <submittedName>
        <fullName evidence="1">Uncharacterized protein</fullName>
    </submittedName>
</protein>
<dbReference type="EMBL" id="AQHR01000104">
    <property type="protein sequence ID" value="EON75513.1"/>
    <property type="molecule type" value="Genomic_DNA"/>
</dbReference>
<comment type="caution">
    <text evidence="1">The sequence shown here is derived from an EMBL/GenBank/DDBJ whole genome shotgun (WGS) entry which is preliminary data.</text>
</comment>
<dbReference type="STRING" id="1232681.ADIS_3916"/>
<evidence type="ECO:0000313" key="2">
    <source>
        <dbReference type="Proteomes" id="UP000013909"/>
    </source>
</evidence>
<sequence>MGVDLVYLRGFFHIGEFVSGSRLTLLKKSIMDSSQIAIY</sequence>
<evidence type="ECO:0000313" key="1">
    <source>
        <dbReference type="EMBL" id="EON75513.1"/>
    </source>
</evidence>
<reference evidence="1 2" key="1">
    <citation type="submission" date="2013-02" db="EMBL/GenBank/DDBJ databases">
        <title>A novel strain isolated from Lonar lake, Maharashtra, India.</title>
        <authorList>
            <person name="Singh A."/>
        </authorList>
    </citation>
    <scope>NUCLEOTIDE SEQUENCE [LARGE SCALE GENOMIC DNA]</scope>
    <source>
        <strain evidence="1 2">AK24</strain>
    </source>
</reference>
<name>R7ZN59_9BACT</name>
<proteinExistence type="predicted"/>
<dbReference type="Proteomes" id="UP000013909">
    <property type="component" value="Unassembled WGS sequence"/>
</dbReference>